<dbReference type="Gene3D" id="3.40.190.10">
    <property type="entry name" value="Periplasmic binding protein-like II"/>
    <property type="match status" value="1"/>
</dbReference>
<keyword evidence="1" id="KW-0472">Membrane</keyword>
<dbReference type="SUPFAM" id="SSF53850">
    <property type="entry name" value="Periplasmic binding protein-like II"/>
    <property type="match status" value="1"/>
</dbReference>
<dbReference type="AlphaFoldDB" id="A0A9D9ED13"/>
<dbReference type="Proteomes" id="UP000823619">
    <property type="component" value="Unassembled WGS sequence"/>
</dbReference>
<reference evidence="2" key="2">
    <citation type="journal article" date="2021" name="PeerJ">
        <title>Extensive microbial diversity within the chicken gut microbiome revealed by metagenomics and culture.</title>
        <authorList>
            <person name="Gilroy R."/>
            <person name="Ravi A."/>
            <person name="Getino M."/>
            <person name="Pursley I."/>
            <person name="Horton D.L."/>
            <person name="Alikhan N.F."/>
            <person name="Baker D."/>
            <person name="Gharbi K."/>
            <person name="Hall N."/>
            <person name="Watson M."/>
            <person name="Adriaenssens E.M."/>
            <person name="Foster-Nyarko E."/>
            <person name="Jarju S."/>
            <person name="Secka A."/>
            <person name="Antonio M."/>
            <person name="Oren A."/>
            <person name="Chaudhuri R.R."/>
            <person name="La Ragione R."/>
            <person name="Hildebrand F."/>
            <person name="Pallen M.J."/>
        </authorList>
    </citation>
    <scope>NUCLEOTIDE SEQUENCE</scope>
    <source>
        <strain evidence="2">D5-748</strain>
    </source>
</reference>
<dbReference type="EMBL" id="JADIMO010000031">
    <property type="protein sequence ID" value="MBO8444593.1"/>
    <property type="molecule type" value="Genomic_DNA"/>
</dbReference>
<keyword evidence="1" id="KW-0812">Transmembrane</keyword>
<evidence type="ECO:0000313" key="3">
    <source>
        <dbReference type="Proteomes" id="UP000823619"/>
    </source>
</evidence>
<evidence type="ECO:0000256" key="1">
    <source>
        <dbReference type="SAM" id="Phobius"/>
    </source>
</evidence>
<proteinExistence type="predicted"/>
<keyword evidence="1" id="KW-1133">Transmembrane helix</keyword>
<name>A0A9D9ED13_9BACT</name>
<comment type="caution">
    <text evidence="2">The sequence shown here is derived from an EMBL/GenBank/DDBJ whole genome shotgun (WGS) entry which is preliminary data.</text>
</comment>
<gene>
    <name evidence="2" type="ORF">IAC23_02705</name>
</gene>
<reference evidence="2" key="1">
    <citation type="submission" date="2020-10" db="EMBL/GenBank/DDBJ databases">
        <authorList>
            <person name="Gilroy R."/>
        </authorList>
    </citation>
    <scope>NUCLEOTIDE SEQUENCE</scope>
    <source>
        <strain evidence="2">D5-748</strain>
    </source>
</reference>
<protein>
    <submittedName>
        <fullName evidence="2">ABC transporter permease</fullName>
    </submittedName>
</protein>
<organism evidence="2 3">
    <name type="scientific">Candidatus Cryptobacteroides merdavium</name>
    <dbReference type="NCBI Taxonomy" id="2840769"/>
    <lineage>
        <taxon>Bacteria</taxon>
        <taxon>Pseudomonadati</taxon>
        <taxon>Bacteroidota</taxon>
        <taxon>Bacteroidia</taxon>
        <taxon>Bacteroidales</taxon>
        <taxon>Candidatus Cryptobacteroides</taxon>
    </lineage>
</organism>
<sequence>MNMHIINVIIGREYMTRVKKKSFLLTTFLAPIFLAAMMILPSVIMFMAEDKGKKVAVIDDSGIVMPYMEDTDAVDYIDYAGHQADSVKTAFHEYGLDALVLV</sequence>
<feature type="transmembrane region" description="Helical" evidence="1">
    <location>
        <begin position="23"/>
        <end position="48"/>
    </location>
</feature>
<accession>A0A9D9ED13</accession>
<evidence type="ECO:0000313" key="2">
    <source>
        <dbReference type="EMBL" id="MBO8444593.1"/>
    </source>
</evidence>
<feature type="non-terminal residue" evidence="2">
    <location>
        <position position="102"/>
    </location>
</feature>